<evidence type="ECO:0000256" key="1">
    <source>
        <dbReference type="SAM" id="MobiDB-lite"/>
    </source>
</evidence>
<comment type="caution">
    <text evidence="3">The sequence shown here is derived from an EMBL/GenBank/DDBJ whole genome shotgun (WGS) entry which is preliminary data.</text>
</comment>
<sequence>MRLIILLLLFIVIGVFVFSNLQSVTLIFFGGSMIARLPLSIWIVIFTGAGLIGSLVIQLLSNLFRPSRAKVEPFKPSPSPRPKQPLNPLRSETSFRSPSNTQDWNRSTYQSTPPNEVDDWDIESPPVQTTPIRDYERERIQEKEPIQYTVPSFVQESPKEPPLEEKPLQEIENTLRKPIDETLQEFSFKKEPIVQDNQEESINYEVPQSPQNVSRSGSIYSYTYRESTKSQKQTPERVYDANFRVITPPIKENIDNNPRNSQTDPDEEEWI</sequence>
<protein>
    <recommendedName>
        <fullName evidence="5">DUF1049 domain-containing protein</fullName>
    </recommendedName>
</protein>
<keyword evidence="2" id="KW-0472">Membrane</keyword>
<accession>A0A2T1LZ13</accession>
<dbReference type="AlphaFoldDB" id="A0A2T1LZ13"/>
<proteinExistence type="predicted"/>
<dbReference type="RefSeq" id="WP_106456514.1">
    <property type="nucleotide sequence ID" value="NZ_PXOH01000007.1"/>
</dbReference>
<feature type="transmembrane region" description="Helical" evidence="2">
    <location>
        <begin position="39"/>
        <end position="60"/>
    </location>
</feature>
<evidence type="ECO:0000313" key="4">
    <source>
        <dbReference type="Proteomes" id="UP000239001"/>
    </source>
</evidence>
<feature type="compositionally biased region" description="Polar residues" evidence="1">
    <location>
        <begin position="206"/>
        <end position="225"/>
    </location>
</feature>
<feature type="region of interest" description="Disordered" evidence="1">
    <location>
        <begin position="71"/>
        <end position="128"/>
    </location>
</feature>
<feature type="compositionally biased region" description="Basic and acidic residues" evidence="1">
    <location>
        <begin position="226"/>
        <end position="239"/>
    </location>
</feature>
<dbReference type="OrthoDB" id="428681at2"/>
<reference evidence="3 4" key="2">
    <citation type="submission" date="2018-03" db="EMBL/GenBank/DDBJ databases">
        <authorList>
            <person name="Keele B.F."/>
        </authorList>
    </citation>
    <scope>NUCLEOTIDE SEQUENCE [LARGE SCALE GENOMIC DNA]</scope>
    <source>
        <strain evidence="3 4">CCALA 016</strain>
    </source>
</reference>
<keyword evidence="2" id="KW-1133">Transmembrane helix</keyword>
<name>A0A2T1LZ13_9CHRO</name>
<gene>
    <name evidence="3" type="ORF">C7H19_08830</name>
</gene>
<feature type="compositionally biased region" description="Pro residues" evidence="1">
    <location>
        <begin position="75"/>
        <end position="85"/>
    </location>
</feature>
<feature type="region of interest" description="Disordered" evidence="1">
    <location>
        <begin position="190"/>
        <end position="271"/>
    </location>
</feature>
<reference evidence="3 4" key="1">
    <citation type="submission" date="2018-03" db="EMBL/GenBank/DDBJ databases">
        <title>The ancient ancestry and fast evolution of plastids.</title>
        <authorList>
            <person name="Moore K.R."/>
            <person name="Magnabosco C."/>
            <person name="Momper L."/>
            <person name="Gold D.A."/>
            <person name="Bosak T."/>
            <person name="Fournier G.P."/>
        </authorList>
    </citation>
    <scope>NUCLEOTIDE SEQUENCE [LARGE SCALE GENOMIC DNA]</scope>
    <source>
        <strain evidence="3 4">CCALA 016</strain>
    </source>
</reference>
<keyword evidence="4" id="KW-1185">Reference proteome</keyword>
<organism evidence="3 4">
    <name type="scientific">Aphanothece hegewaldii CCALA 016</name>
    <dbReference type="NCBI Taxonomy" id="2107694"/>
    <lineage>
        <taxon>Bacteria</taxon>
        <taxon>Bacillati</taxon>
        <taxon>Cyanobacteriota</taxon>
        <taxon>Cyanophyceae</taxon>
        <taxon>Oscillatoriophycideae</taxon>
        <taxon>Chroococcales</taxon>
        <taxon>Aphanothecaceae</taxon>
        <taxon>Aphanothece</taxon>
    </lineage>
</organism>
<dbReference type="EMBL" id="PXOH01000007">
    <property type="protein sequence ID" value="PSF37649.1"/>
    <property type="molecule type" value="Genomic_DNA"/>
</dbReference>
<keyword evidence="2" id="KW-0812">Transmembrane</keyword>
<evidence type="ECO:0000256" key="2">
    <source>
        <dbReference type="SAM" id="Phobius"/>
    </source>
</evidence>
<evidence type="ECO:0000313" key="3">
    <source>
        <dbReference type="EMBL" id="PSF37649.1"/>
    </source>
</evidence>
<feature type="compositionally biased region" description="Polar residues" evidence="1">
    <location>
        <begin position="90"/>
        <end position="114"/>
    </location>
</feature>
<dbReference type="Proteomes" id="UP000239001">
    <property type="component" value="Unassembled WGS sequence"/>
</dbReference>
<evidence type="ECO:0008006" key="5">
    <source>
        <dbReference type="Google" id="ProtNLM"/>
    </source>
</evidence>